<feature type="region of interest" description="Disordered" evidence="1">
    <location>
        <begin position="55"/>
        <end position="77"/>
    </location>
</feature>
<proteinExistence type="predicted"/>
<feature type="compositionally biased region" description="Basic residues" evidence="1">
    <location>
        <begin position="256"/>
        <end position="267"/>
    </location>
</feature>
<protein>
    <submittedName>
        <fullName evidence="2">Uncharacterized protein</fullName>
    </submittedName>
</protein>
<evidence type="ECO:0000313" key="3">
    <source>
        <dbReference type="Proteomes" id="UP000735302"/>
    </source>
</evidence>
<comment type="caution">
    <text evidence="2">The sequence shown here is derived from an EMBL/GenBank/DDBJ whole genome shotgun (WGS) entry which is preliminary data.</text>
</comment>
<evidence type="ECO:0000256" key="1">
    <source>
        <dbReference type="SAM" id="MobiDB-lite"/>
    </source>
</evidence>
<feature type="compositionally biased region" description="Low complexity" evidence="1">
    <location>
        <begin position="55"/>
        <end position="67"/>
    </location>
</feature>
<gene>
    <name evidence="2" type="ORF">PoB_005029000</name>
</gene>
<feature type="compositionally biased region" description="Low complexity" evidence="1">
    <location>
        <begin position="272"/>
        <end position="284"/>
    </location>
</feature>
<feature type="compositionally biased region" description="Polar residues" evidence="1">
    <location>
        <begin position="467"/>
        <end position="481"/>
    </location>
</feature>
<accession>A0AAV4BTL1</accession>
<evidence type="ECO:0000313" key="2">
    <source>
        <dbReference type="EMBL" id="GFO23785.1"/>
    </source>
</evidence>
<feature type="region of interest" description="Disordered" evidence="1">
    <location>
        <begin position="399"/>
        <end position="420"/>
    </location>
</feature>
<name>A0AAV4BTL1_9GAST</name>
<keyword evidence="3" id="KW-1185">Reference proteome</keyword>
<dbReference type="EMBL" id="BLXT01005528">
    <property type="protein sequence ID" value="GFO23785.1"/>
    <property type="molecule type" value="Genomic_DNA"/>
</dbReference>
<dbReference type="AlphaFoldDB" id="A0AAV4BTL1"/>
<feature type="compositionally biased region" description="Basic residues" evidence="1">
    <location>
        <begin position="372"/>
        <end position="381"/>
    </location>
</feature>
<feature type="region of interest" description="Disordered" evidence="1">
    <location>
        <begin position="466"/>
        <end position="505"/>
    </location>
</feature>
<sequence length="505" mass="54514">MFIIPAIQQSAFGLEDDSLLGTMHLNALNGSSDVLGSSGASINCFRGPMTSGTASPPAISSSALSTPGCNDLGSRGRNQRRTEVFGGLFGASISDNHPYRPQDSGTASLFREDASKTQTAAAVVSAGLATAGTTQFVSSNALAANMSKAVDSSLSIATGTTENKSRSNGDNGDCPQDMQTVHRSCHSLISDNCTNNESVISHDGKSCRSKIWNEGQYLRSYSSCPSPPFSSTITYENDPMLKSSELAFLARETERKRRGKKHSGPRRHSLDLDLALISASSTTSSRKDHKESRAKSAYQGRNSIPSDLDLSLRTSRSACRCHHGDGDNVEEADALAISITEVNICTDTLSTSPSCGRKSREIADGAADKRPTHAQRKHRRAYTTDSATSVRAMKLLEKVKDRKSSNHESSNIKGGKYQHNKLETPYHNLCGEEAENMSYHRHHAHKNGHHSRPGSGLRHFMSRHLSDNTAQQRSQMTSTERAASGDADSKRGKAKGKLLSHFSLE</sequence>
<feature type="compositionally biased region" description="Basic and acidic residues" evidence="1">
    <location>
        <begin position="285"/>
        <end position="294"/>
    </location>
</feature>
<organism evidence="2 3">
    <name type="scientific">Plakobranchus ocellatus</name>
    <dbReference type="NCBI Taxonomy" id="259542"/>
    <lineage>
        <taxon>Eukaryota</taxon>
        <taxon>Metazoa</taxon>
        <taxon>Spiralia</taxon>
        <taxon>Lophotrochozoa</taxon>
        <taxon>Mollusca</taxon>
        <taxon>Gastropoda</taxon>
        <taxon>Heterobranchia</taxon>
        <taxon>Euthyneura</taxon>
        <taxon>Panpulmonata</taxon>
        <taxon>Sacoglossa</taxon>
        <taxon>Placobranchoidea</taxon>
        <taxon>Plakobranchidae</taxon>
        <taxon>Plakobranchus</taxon>
    </lineage>
</organism>
<feature type="region of interest" description="Disordered" evidence="1">
    <location>
        <begin position="253"/>
        <end position="307"/>
    </location>
</feature>
<dbReference type="Proteomes" id="UP000735302">
    <property type="component" value="Unassembled WGS sequence"/>
</dbReference>
<reference evidence="2 3" key="1">
    <citation type="journal article" date="2021" name="Elife">
        <title>Chloroplast acquisition without the gene transfer in kleptoplastic sea slugs, Plakobranchus ocellatus.</title>
        <authorList>
            <person name="Maeda T."/>
            <person name="Takahashi S."/>
            <person name="Yoshida T."/>
            <person name="Shimamura S."/>
            <person name="Takaki Y."/>
            <person name="Nagai Y."/>
            <person name="Toyoda A."/>
            <person name="Suzuki Y."/>
            <person name="Arimoto A."/>
            <person name="Ishii H."/>
            <person name="Satoh N."/>
            <person name="Nishiyama T."/>
            <person name="Hasebe M."/>
            <person name="Maruyama T."/>
            <person name="Minagawa J."/>
            <person name="Obokata J."/>
            <person name="Shigenobu S."/>
        </authorList>
    </citation>
    <scope>NUCLEOTIDE SEQUENCE [LARGE SCALE GENOMIC DNA]</scope>
</reference>
<feature type="region of interest" description="Disordered" evidence="1">
    <location>
        <begin position="364"/>
        <end position="386"/>
    </location>
</feature>